<dbReference type="Pfam" id="PF26367">
    <property type="entry name" value="DUF8095"/>
    <property type="match status" value="1"/>
</dbReference>
<dbReference type="AlphaFoldDB" id="A0A0H3PHM9"/>
<proteinExistence type="predicted"/>
<evidence type="ECO:0000313" key="3">
    <source>
        <dbReference type="EMBL" id="EDJ92981.1"/>
    </source>
</evidence>
<name>A0A0H3PHM9_HAEI3</name>
<reference evidence="3 4" key="1">
    <citation type="journal article" date="2007" name="Genome Biol.">
        <title>Characterization and modeling of the Haemophilus influenzae core and supragenomes based on the complete genomic sequences of Rd and 12 clinical nontypeable strains.</title>
        <authorList>
            <person name="Hogg J.S."/>
            <person name="Hu F.Z."/>
            <person name="Janto B."/>
            <person name="Boissy R."/>
            <person name="Hayes J."/>
            <person name="Keefe R."/>
            <person name="Post J.C."/>
            <person name="Ehrlich G.D."/>
        </authorList>
    </citation>
    <scope>NUCLEOTIDE SEQUENCE [LARGE SCALE GENOMIC DNA]</scope>
    <source>
        <strain evidence="3">3655</strain>
        <strain evidence="4">NTHi 3655</strain>
    </source>
</reference>
<evidence type="ECO:0000259" key="1">
    <source>
        <dbReference type="Pfam" id="PF26367"/>
    </source>
</evidence>
<evidence type="ECO:0000313" key="5">
    <source>
        <dbReference type="Proteomes" id="UP000837958"/>
    </source>
</evidence>
<dbReference type="EMBL" id="AAZF01000004">
    <property type="protein sequence ID" value="EDJ92981.1"/>
    <property type="molecule type" value="Genomic_DNA"/>
</dbReference>
<accession>A0A0H3PHM9</accession>
<protein>
    <recommendedName>
        <fullName evidence="1">DUF8095 domain-containing protein</fullName>
    </recommendedName>
</protein>
<evidence type="ECO:0000313" key="2">
    <source>
        <dbReference type="EMBL" id="CAH0451669.1"/>
    </source>
</evidence>
<evidence type="ECO:0000313" key="4">
    <source>
        <dbReference type="Proteomes" id="UP000003185"/>
    </source>
</evidence>
<dbReference type="Proteomes" id="UP000837958">
    <property type="component" value="Chromosome"/>
</dbReference>
<dbReference type="InterPro" id="IPR058408">
    <property type="entry name" value="DUF8095"/>
</dbReference>
<reference evidence="2" key="3">
    <citation type="submission" date="2024-01" db="EMBL/GenBank/DDBJ databases">
        <authorList>
            <person name="Riesbeck K."/>
        </authorList>
    </citation>
    <scope>NUCLEOTIDE SEQUENCE</scope>
    <source>
        <strain evidence="2">3655</strain>
    </source>
</reference>
<gene>
    <name evidence="3" type="ORF">CGSHi3655_06424</name>
    <name evidence="2" type="ORF">KRLU3655_LOCUS1745</name>
</gene>
<dbReference type="EMBL" id="OV040719">
    <property type="protein sequence ID" value="CAH0451669.1"/>
    <property type="molecule type" value="Genomic_DNA"/>
</dbReference>
<dbReference type="Proteomes" id="UP000003185">
    <property type="component" value="Unassembled WGS sequence"/>
</dbReference>
<feature type="domain" description="DUF8095" evidence="1">
    <location>
        <begin position="23"/>
        <end position="80"/>
    </location>
</feature>
<sequence length="83" mass="9212">MFCVIIGSLFTSQFSIAENDSSAVTYIDSEDKKAFNSDVSNNDAQKLAQSIEFKVYKIDETTSSESIYESPAGICQDLRLQEV</sequence>
<organism evidence="3 4">
    <name type="scientific">Haemophilus influenzae (strain NTHi 3655)</name>
    <dbReference type="NCBI Taxonomy" id="375177"/>
    <lineage>
        <taxon>Bacteria</taxon>
        <taxon>Pseudomonadati</taxon>
        <taxon>Pseudomonadota</taxon>
        <taxon>Gammaproteobacteria</taxon>
        <taxon>Pasteurellales</taxon>
        <taxon>Pasteurellaceae</taxon>
        <taxon>Haemophilus</taxon>
    </lineage>
</organism>
<reference evidence="5" key="2">
    <citation type="submission" date="2021-11" db="EMBL/GenBank/DDBJ databases">
        <authorList>
            <person name="Riesbeck K."/>
        </authorList>
    </citation>
    <scope>NUCLEOTIDE SEQUENCE [LARGE SCALE GENOMIC DNA]</scope>
</reference>